<evidence type="ECO:0000256" key="4">
    <source>
        <dbReference type="SAM" id="MobiDB-lite"/>
    </source>
</evidence>
<dbReference type="Gene3D" id="3.90.1410.10">
    <property type="entry name" value="set domain protein methyltransferase, domain 1"/>
    <property type="match status" value="1"/>
</dbReference>
<name>A0A150H131_GONPE</name>
<dbReference type="SUPFAM" id="SSF81822">
    <property type="entry name" value="RuBisCo LSMT C-terminal, substrate-binding domain"/>
    <property type="match status" value="1"/>
</dbReference>
<evidence type="ECO:0000259" key="5">
    <source>
        <dbReference type="PROSITE" id="PS50280"/>
    </source>
</evidence>
<comment type="caution">
    <text evidence="6">The sequence shown here is derived from an EMBL/GenBank/DDBJ whole genome shotgun (WGS) entry which is preliminary data.</text>
</comment>
<sequence length="480" mass="51061">MQLLLRQCGREGRGLVADRPLPRGEALLQLPDSLLITPERAAEECCMAPLLRRLSPTSPSSSTATATTPPALPLPLPEWSLLALYLAELRGRLAAGDRSSRWSPYVAMLPQRPGTVLEWPAKEARQLLRGSPLLRLADSISSAAAASWAELEPLIAQARAEGLIPAHVPMSKADLDWAFGVLLSRCIRLPGRGEVQVLAPWADLLNHDVAADAGCHLDWEPAARGGLGGLVLRADRPYAAGQQVFVSYGPKSSGELLLSYGFCPPPAANPHQDYKLRLAVDPATDPLAELKTQALARHGLPPVLELPLKLEGLPEGLLQYLALITARPKVAQETFDLASLLFEEGTFPLLDGADTLEAALRELAVRCTAALKEYPTSMEADQALAAGAVAAVANRPPRGPRRAAAAAPSPLPLPPPQPASTSAGGADGVTLGTEDVSNSNLRAAAVAGIRVRERQILQRTQASSAAQLMEVRRAARARRR</sequence>
<proteinExistence type="predicted"/>
<evidence type="ECO:0000256" key="1">
    <source>
        <dbReference type="ARBA" id="ARBA00022603"/>
    </source>
</evidence>
<dbReference type="SUPFAM" id="SSF82199">
    <property type="entry name" value="SET domain"/>
    <property type="match status" value="1"/>
</dbReference>
<dbReference type="AlphaFoldDB" id="A0A150H131"/>
<keyword evidence="7" id="KW-1185">Reference proteome</keyword>
<dbReference type="InterPro" id="IPR050600">
    <property type="entry name" value="SETD3_SETD6_MTase"/>
</dbReference>
<evidence type="ECO:0000256" key="2">
    <source>
        <dbReference type="ARBA" id="ARBA00022679"/>
    </source>
</evidence>
<gene>
    <name evidence="6" type="ORF">GPECTOR_2g1427</name>
</gene>
<dbReference type="PANTHER" id="PTHR13271">
    <property type="entry name" value="UNCHARACTERIZED PUTATIVE METHYLTRANSFERASE"/>
    <property type="match status" value="1"/>
</dbReference>
<dbReference type="Pfam" id="PF09273">
    <property type="entry name" value="Rubis-subs-bind"/>
    <property type="match status" value="1"/>
</dbReference>
<keyword evidence="3" id="KW-0949">S-adenosyl-L-methionine</keyword>
<protein>
    <recommendedName>
        <fullName evidence="5">SET domain-containing protein</fullName>
    </recommendedName>
</protein>
<feature type="compositionally biased region" description="Pro residues" evidence="4">
    <location>
        <begin position="409"/>
        <end position="418"/>
    </location>
</feature>
<dbReference type="EMBL" id="LSYV01000003">
    <property type="protein sequence ID" value="KXZ55876.1"/>
    <property type="molecule type" value="Genomic_DNA"/>
</dbReference>
<feature type="domain" description="SET" evidence="5">
    <location>
        <begin position="1"/>
        <end position="249"/>
    </location>
</feature>
<dbReference type="Gene3D" id="3.90.1420.10">
    <property type="entry name" value="Rubisco LSMT, substrate-binding domain"/>
    <property type="match status" value="1"/>
</dbReference>
<feature type="compositionally biased region" description="Low complexity" evidence="4">
    <location>
        <begin position="395"/>
        <end position="408"/>
    </location>
</feature>
<dbReference type="PANTHER" id="PTHR13271:SF154">
    <property type="entry name" value="GRIP DOMAIN-CONTAINING PROTEIN"/>
    <property type="match status" value="1"/>
</dbReference>
<reference evidence="7" key="1">
    <citation type="journal article" date="2016" name="Nat. Commun.">
        <title>The Gonium pectorale genome demonstrates co-option of cell cycle regulation during the evolution of multicellularity.</title>
        <authorList>
            <person name="Hanschen E.R."/>
            <person name="Marriage T.N."/>
            <person name="Ferris P.J."/>
            <person name="Hamaji T."/>
            <person name="Toyoda A."/>
            <person name="Fujiyama A."/>
            <person name="Neme R."/>
            <person name="Noguchi H."/>
            <person name="Minakuchi Y."/>
            <person name="Suzuki M."/>
            <person name="Kawai-Toyooka H."/>
            <person name="Smith D.R."/>
            <person name="Sparks H."/>
            <person name="Anderson J."/>
            <person name="Bakaric R."/>
            <person name="Luria V."/>
            <person name="Karger A."/>
            <person name="Kirschner M.W."/>
            <person name="Durand P.M."/>
            <person name="Michod R.E."/>
            <person name="Nozaki H."/>
            <person name="Olson B.J."/>
        </authorList>
    </citation>
    <scope>NUCLEOTIDE SEQUENCE [LARGE SCALE GENOMIC DNA]</scope>
    <source>
        <strain evidence="7">NIES-2863</strain>
    </source>
</reference>
<dbReference type="InterPro" id="IPR036464">
    <property type="entry name" value="Rubisco_LSMT_subst-bd_sf"/>
</dbReference>
<evidence type="ECO:0000313" key="6">
    <source>
        <dbReference type="EMBL" id="KXZ55876.1"/>
    </source>
</evidence>
<dbReference type="PROSITE" id="PS50280">
    <property type="entry name" value="SET"/>
    <property type="match status" value="1"/>
</dbReference>
<evidence type="ECO:0000313" key="7">
    <source>
        <dbReference type="Proteomes" id="UP000075714"/>
    </source>
</evidence>
<dbReference type="GO" id="GO:0032259">
    <property type="term" value="P:methylation"/>
    <property type="evidence" value="ECO:0007669"/>
    <property type="project" value="UniProtKB-KW"/>
</dbReference>
<accession>A0A150H131</accession>
<dbReference type="Pfam" id="PF00856">
    <property type="entry name" value="SET"/>
    <property type="match status" value="1"/>
</dbReference>
<dbReference type="InterPro" id="IPR015353">
    <property type="entry name" value="Rubisco_LSMT_subst-bd"/>
</dbReference>
<feature type="region of interest" description="Disordered" evidence="4">
    <location>
        <begin position="395"/>
        <end position="434"/>
    </location>
</feature>
<keyword evidence="2" id="KW-0808">Transferase</keyword>
<dbReference type="GO" id="GO:0016279">
    <property type="term" value="F:protein-lysine N-methyltransferase activity"/>
    <property type="evidence" value="ECO:0007669"/>
    <property type="project" value="TreeGrafter"/>
</dbReference>
<keyword evidence="1" id="KW-0489">Methyltransferase</keyword>
<organism evidence="6 7">
    <name type="scientific">Gonium pectorale</name>
    <name type="common">Green alga</name>
    <dbReference type="NCBI Taxonomy" id="33097"/>
    <lineage>
        <taxon>Eukaryota</taxon>
        <taxon>Viridiplantae</taxon>
        <taxon>Chlorophyta</taxon>
        <taxon>core chlorophytes</taxon>
        <taxon>Chlorophyceae</taxon>
        <taxon>CS clade</taxon>
        <taxon>Chlamydomonadales</taxon>
        <taxon>Volvocaceae</taxon>
        <taxon>Gonium</taxon>
    </lineage>
</organism>
<evidence type="ECO:0000256" key="3">
    <source>
        <dbReference type="ARBA" id="ARBA00022691"/>
    </source>
</evidence>
<dbReference type="OrthoDB" id="341421at2759"/>
<dbReference type="Proteomes" id="UP000075714">
    <property type="component" value="Unassembled WGS sequence"/>
</dbReference>
<dbReference type="InterPro" id="IPR001214">
    <property type="entry name" value="SET_dom"/>
</dbReference>
<dbReference type="InterPro" id="IPR046341">
    <property type="entry name" value="SET_dom_sf"/>
</dbReference>